<dbReference type="AlphaFoldDB" id="A0A0G2DU09"/>
<evidence type="ECO:0000256" key="3">
    <source>
        <dbReference type="SAM" id="MobiDB-lite"/>
    </source>
</evidence>
<reference evidence="5 6" key="2">
    <citation type="submission" date="2015-05" db="EMBL/GenBank/DDBJ databases">
        <authorList>
            <person name="Morales-Cruz A."/>
            <person name="Amrine K.C."/>
            <person name="Cantu D."/>
        </authorList>
    </citation>
    <scope>NUCLEOTIDE SEQUENCE [LARGE SCALE GENOMIC DNA]</scope>
    <source>
        <strain evidence="5">UCRPC4</strain>
    </source>
</reference>
<evidence type="ECO:0000313" key="5">
    <source>
        <dbReference type="EMBL" id="KKY14144.1"/>
    </source>
</evidence>
<evidence type="ECO:0000256" key="1">
    <source>
        <dbReference type="ARBA" id="ARBA00004123"/>
    </source>
</evidence>
<proteinExistence type="predicted"/>
<dbReference type="EMBL" id="LCWF01000236">
    <property type="protein sequence ID" value="KKY14144.1"/>
    <property type="molecule type" value="Genomic_DNA"/>
</dbReference>
<dbReference type="GO" id="GO:0005634">
    <property type="term" value="C:nucleus"/>
    <property type="evidence" value="ECO:0007669"/>
    <property type="project" value="UniProtKB-SubCell"/>
</dbReference>
<feature type="compositionally biased region" description="Basic and acidic residues" evidence="3">
    <location>
        <begin position="330"/>
        <end position="343"/>
    </location>
</feature>
<keyword evidence="5" id="KW-0418">Kinase</keyword>
<dbReference type="CDD" id="cd12148">
    <property type="entry name" value="fungal_TF_MHR"/>
    <property type="match status" value="1"/>
</dbReference>
<dbReference type="PANTHER" id="PTHR31001:SF85">
    <property type="entry name" value="ZN(II)2CYS6 TRANSCRIPTION FACTOR (EUROFUNG)"/>
    <property type="match status" value="1"/>
</dbReference>
<keyword evidence="2" id="KW-0539">Nucleus</keyword>
<dbReference type="SMART" id="SM00906">
    <property type="entry name" value="Fungal_trans"/>
    <property type="match status" value="1"/>
</dbReference>
<protein>
    <submittedName>
        <fullName evidence="5">Putative mitogen-activated protein kinase kinase kinase</fullName>
    </submittedName>
</protein>
<dbReference type="InterPro" id="IPR050613">
    <property type="entry name" value="Sec_Metabolite_Reg"/>
</dbReference>
<evidence type="ECO:0000313" key="6">
    <source>
        <dbReference type="Proteomes" id="UP000053317"/>
    </source>
</evidence>
<dbReference type="GO" id="GO:0003677">
    <property type="term" value="F:DNA binding"/>
    <property type="evidence" value="ECO:0007669"/>
    <property type="project" value="InterPro"/>
</dbReference>
<evidence type="ECO:0000259" key="4">
    <source>
        <dbReference type="SMART" id="SM00906"/>
    </source>
</evidence>
<comment type="subcellular location">
    <subcellularLocation>
        <location evidence="1">Nucleus</location>
    </subcellularLocation>
</comment>
<dbReference type="InterPro" id="IPR007219">
    <property type="entry name" value="XnlR_reg_dom"/>
</dbReference>
<comment type="caution">
    <text evidence="5">The sequence shown here is derived from an EMBL/GenBank/DDBJ whole genome shotgun (WGS) entry which is preliminary data.</text>
</comment>
<gene>
    <name evidence="5" type="ORF">UCRPC4_g06835</name>
</gene>
<dbReference type="Proteomes" id="UP000053317">
    <property type="component" value="Unassembled WGS sequence"/>
</dbReference>
<name>A0A0G2DU09_PHACM</name>
<keyword evidence="6" id="KW-1185">Reference proteome</keyword>
<dbReference type="GO" id="GO:0006351">
    <property type="term" value="P:DNA-templated transcription"/>
    <property type="evidence" value="ECO:0007669"/>
    <property type="project" value="InterPro"/>
</dbReference>
<organism evidence="5 6">
    <name type="scientific">Phaeomoniella chlamydospora</name>
    <name type="common">Phaeoacremonium chlamydosporum</name>
    <dbReference type="NCBI Taxonomy" id="158046"/>
    <lineage>
        <taxon>Eukaryota</taxon>
        <taxon>Fungi</taxon>
        <taxon>Dikarya</taxon>
        <taxon>Ascomycota</taxon>
        <taxon>Pezizomycotina</taxon>
        <taxon>Eurotiomycetes</taxon>
        <taxon>Chaetothyriomycetidae</taxon>
        <taxon>Phaeomoniellales</taxon>
        <taxon>Phaeomoniellaceae</taxon>
        <taxon>Phaeomoniella</taxon>
    </lineage>
</organism>
<feature type="region of interest" description="Disordered" evidence="3">
    <location>
        <begin position="387"/>
        <end position="407"/>
    </location>
</feature>
<accession>A0A0G2DU09</accession>
<feature type="domain" description="Xylanolytic transcriptional activator regulatory" evidence="4">
    <location>
        <begin position="14"/>
        <end position="89"/>
    </location>
</feature>
<keyword evidence="5" id="KW-0808">Transferase</keyword>
<dbReference type="GO" id="GO:0016301">
    <property type="term" value="F:kinase activity"/>
    <property type="evidence" value="ECO:0007669"/>
    <property type="project" value="UniProtKB-KW"/>
</dbReference>
<sequence>MFFSVRNIYGPRTVWTLTGVAIRIAEGMGLHRDGDTLGVPPFEAEIRRRIWWQLQMHDFRAAELAGLPKFRGFKLDDHTSKPPANINDNELYPGMSSPAISSTKITDMSFITLRTELANFAGRLGAKFRQQGKDVSQWDDFISRSDPRMKDEFAKEIEEILETNFLRYCDPSQPLQLMIMLIARSSLNITRFLGHHPRRWASQEQTPESERQYVWNVSVSLLEQYDIWQSDRRLQGFGWYVAYHLQWHVFIHVLDTLRARPLMPEVEKAWRLVETTFENNPDVISNTKKPIHVAVGNLCLKAFTARETALTHEGRSISCKPKFITKLRQQRDAAKARRKEQEAKSQGPGVGGEISQVVQTGTRPDPTSKLSMDGFNADEALQNSSFQLTNPNRESERDQPWLPSDLDHGLYGTSGDITDMDTDFMLAQDYDLEDVIGQSISWAQWDAWLGGLNAVQANDSAGSGSVH</sequence>
<reference evidence="5 6" key="1">
    <citation type="submission" date="2015-05" db="EMBL/GenBank/DDBJ databases">
        <title>Distinctive expansion of gene families associated with plant cell wall degradation and secondary metabolism in the genomes of grapevine trunk pathogens.</title>
        <authorList>
            <person name="Lawrence D.P."/>
            <person name="Travadon R."/>
            <person name="Rolshausen P.E."/>
            <person name="Baumgartner K."/>
        </authorList>
    </citation>
    <scope>NUCLEOTIDE SEQUENCE [LARGE SCALE GENOMIC DNA]</scope>
    <source>
        <strain evidence="5">UCRPC4</strain>
    </source>
</reference>
<dbReference type="PANTHER" id="PTHR31001">
    <property type="entry name" value="UNCHARACTERIZED TRANSCRIPTIONAL REGULATORY PROTEIN"/>
    <property type="match status" value="1"/>
</dbReference>
<dbReference type="GO" id="GO:0008270">
    <property type="term" value="F:zinc ion binding"/>
    <property type="evidence" value="ECO:0007669"/>
    <property type="project" value="InterPro"/>
</dbReference>
<dbReference type="Pfam" id="PF04082">
    <property type="entry name" value="Fungal_trans"/>
    <property type="match status" value="1"/>
</dbReference>
<feature type="region of interest" description="Disordered" evidence="3">
    <location>
        <begin position="330"/>
        <end position="373"/>
    </location>
</feature>
<evidence type="ECO:0000256" key="2">
    <source>
        <dbReference type="ARBA" id="ARBA00023242"/>
    </source>
</evidence>
<dbReference type="OrthoDB" id="2269373at2759"/>